<proteinExistence type="predicted"/>
<reference evidence="2" key="1">
    <citation type="submission" date="2023-06" db="EMBL/GenBank/DDBJ databases">
        <title>Survivors Of The Sea: Transcriptome response of Skeletonema marinoi to long-term dormancy.</title>
        <authorList>
            <person name="Pinder M.I.M."/>
            <person name="Kourtchenko O."/>
            <person name="Robertson E.K."/>
            <person name="Larsson T."/>
            <person name="Maumus F."/>
            <person name="Osuna-Cruz C.M."/>
            <person name="Vancaester E."/>
            <person name="Stenow R."/>
            <person name="Vandepoele K."/>
            <person name="Ploug H."/>
            <person name="Bruchert V."/>
            <person name="Godhe A."/>
            <person name="Topel M."/>
        </authorList>
    </citation>
    <scope>NUCLEOTIDE SEQUENCE</scope>
    <source>
        <strain evidence="2">R05AC</strain>
    </source>
</reference>
<dbReference type="AlphaFoldDB" id="A0AAD8YI12"/>
<organism evidence="2 3">
    <name type="scientific">Skeletonema marinoi</name>
    <dbReference type="NCBI Taxonomy" id="267567"/>
    <lineage>
        <taxon>Eukaryota</taxon>
        <taxon>Sar</taxon>
        <taxon>Stramenopiles</taxon>
        <taxon>Ochrophyta</taxon>
        <taxon>Bacillariophyta</taxon>
        <taxon>Coscinodiscophyceae</taxon>
        <taxon>Thalassiosirophycidae</taxon>
        <taxon>Thalassiosirales</taxon>
        <taxon>Skeletonemataceae</taxon>
        <taxon>Skeletonema</taxon>
        <taxon>Skeletonema marinoi-dohrnii complex</taxon>
    </lineage>
</organism>
<comment type="caution">
    <text evidence="2">The sequence shown here is derived from an EMBL/GenBank/DDBJ whole genome shotgun (WGS) entry which is preliminary data.</text>
</comment>
<feature type="compositionally biased region" description="Basic and acidic residues" evidence="1">
    <location>
        <begin position="19"/>
        <end position="31"/>
    </location>
</feature>
<gene>
    <name evidence="2" type="ORF">QTG54_002995</name>
</gene>
<name>A0AAD8YI12_9STRA</name>
<protein>
    <submittedName>
        <fullName evidence="2">Uncharacterized protein</fullName>
    </submittedName>
</protein>
<evidence type="ECO:0000313" key="2">
    <source>
        <dbReference type="EMBL" id="KAK1746388.1"/>
    </source>
</evidence>
<sequence length="245" mass="27432">MKPLPVKGSTSRKGNQQSERIDHRVPSREVNESPVPAPAPTYHKTKKSNTPRMPEQRIDAQSIDTYDSLLSESSQFSFFGLWPTTSRHVRPDTSGTTPKQAYHPSRLIPGWNYSSVASATTYTDESSHAFSHALKEFDLSTLLGAFTDLGGQYSVREDQSSRDKQSSRGDQSSRDDQSSRVGSVSWASSIAGYSSWADDYSSAASSYFDDYSEDDVSTVMSNEPSKSKLLQLNPMKKFRRRRFEM</sequence>
<feature type="compositionally biased region" description="Basic and acidic residues" evidence="1">
    <location>
        <begin position="155"/>
        <end position="178"/>
    </location>
</feature>
<feature type="region of interest" description="Disordered" evidence="1">
    <location>
        <begin position="1"/>
        <end position="55"/>
    </location>
</feature>
<dbReference type="Proteomes" id="UP001224775">
    <property type="component" value="Unassembled WGS sequence"/>
</dbReference>
<evidence type="ECO:0000313" key="3">
    <source>
        <dbReference type="Proteomes" id="UP001224775"/>
    </source>
</evidence>
<accession>A0AAD8YI12</accession>
<dbReference type="EMBL" id="JATAAI010000004">
    <property type="protein sequence ID" value="KAK1746388.1"/>
    <property type="molecule type" value="Genomic_DNA"/>
</dbReference>
<evidence type="ECO:0000256" key="1">
    <source>
        <dbReference type="SAM" id="MobiDB-lite"/>
    </source>
</evidence>
<feature type="region of interest" description="Disordered" evidence="1">
    <location>
        <begin position="154"/>
        <end position="181"/>
    </location>
</feature>
<feature type="compositionally biased region" description="Polar residues" evidence="1">
    <location>
        <begin position="8"/>
        <end position="18"/>
    </location>
</feature>
<keyword evidence="3" id="KW-1185">Reference proteome</keyword>